<keyword evidence="3 6" id="KW-0812">Transmembrane</keyword>
<feature type="transmembrane region" description="Helical" evidence="6">
    <location>
        <begin position="250"/>
        <end position="269"/>
    </location>
</feature>
<dbReference type="PANTHER" id="PTHR32196">
    <property type="entry name" value="ABC TRANSPORTER PERMEASE PROTEIN YPHD-RELATED-RELATED"/>
    <property type="match status" value="1"/>
</dbReference>
<feature type="transmembrane region" description="Helical" evidence="6">
    <location>
        <begin position="218"/>
        <end position="238"/>
    </location>
</feature>
<sequence length="324" mass="32812">MKALTAAVGWKGASSLPFRDLAPPGLLVLLVVIVEIFAPGFVTRDTLLMVLGDTAVLFLLATAETFVILLGGIDLSIQSIASLASVLLAQLLPILGGFAYPVAILAGLVFGILSGIVHVRLRVPSFVATLATGGVVAGLALLAARGRAITIEEGGRAYTAFVNATLFGLPSVVLLSLAVGLAGFWVLRYTRFGRYSVAVGAGEPAAWAAGVNVNRTKITAFAVSGTLAALAGVVLAARLSSGSPSLANQLMLPAIAAVIVGGTAITGGLGNVGRTAVGALIISIVRVGMTFIGVNIFAENVVFGAMLIAAVAVTIDRSKIAIIK</sequence>
<evidence type="ECO:0000256" key="6">
    <source>
        <dbReference type="SAM" id="Phobius"/>
    </source>
</evidence>
<evidence type="ECO:0000313" key="8">
    <source>
        <dbReference type="Proteomes" id="UP001165667"/>
    </source>
</evidence>
<dbReference type="InterPro" id="IPR001851">
    <property type="entry name" value="ABC_transp_permease"/>
</dbReference>
<accession>A0AA41YS00</accession>
<comment type="subcellular location">
    <subcellularLocation>
        <location evidence="1">Cell membrane</location>
        <topology evidence="1">Multi-pass membrane protein</topology>
    </subcellularLocation>
</comment>
<keyword evidence="8" id="KW-1185">Reference proteome</keyword>
<dbReference type="PANTHER" id="PTHR32196:SF72">
    <property type="entry name" value="RIBOSE IMPORT PERMEASE PROTEIN RBSC"/>
    <property type="match status" value="1"/>
</dbReference>
<evidence type="ECO:0000256" key="5">
    <source>
        <dbReference type="ARBA" id="ARBA00023136"/>
    </source>
</evidence>
<feature type="transmembrane region" description="Helical" evidence="6">
    <location>
        <begin position="164"/>
        <end position="187"/>
    </location>
</feature>
<dbReference type="GO" id="GO:0005886">
    <property type="term" value="C:plasma membrane"/>
    <property type="evidence" value="ECO:0007669"/>
    <property type="project" value="UniProtKB-SubCell"/>
</dbReference>
<dbReference type="CDD" id="cd06579">
    <property type="entry name" value="TM_PBP1_transp_AraH_like"/>
    <property type="match status" value="1"/>
</dbReference>
<proteinExistence type="predicted"/>
<feature type="transmembrane region" description="Helical" evidence="6">
    <location>
        <begin position="55"/>
        <end position="77"/>
    </location>
</feature>
<gene>
    <name evidence="7" type="ORF">M8523_03620</name>
</gene>
<feature type="transmembrane region" description="Helical" evidence="6">
    <location>
        <begin position="97"/>
        <end position="119"/>
    </location>
</feature>
<feature type="transmembrane region" description="Helical" evidence="6">
    <location>
        <begin position="25"/>
        <end position="43"/>
    </location>
</feature>
<evidence type="ECO:0000256" key="3">
    <source>
        <dbReference type="ARBA" id="ARBA00022692"/>
    </source>
</evidence>
<dbReference type="Pfam" id="PF02653">
    <property type="entry name" value="BPD_transp_2"/>
    <property type="match status" value="1"/>
</dbReference>
<dbReference type="Proteomes" id="UP001165667">
    <property type="component" value="Unassembled WGS sequence"/>
</dbReference>
<evidence type="ECO:0000256" key="4">
    <source>
        <dbReference type="ARBA" id="ARBA00022989"/>
    </source>
</evidence>
<keyword evidence="4 6" id="KW-1133">Transmembrane helix</keyword>
<name>A0AA41YS00_9HYPH</name>
<evidence type="ECO:0000313" key="7">
    <source>
        <dbReference type="EMBL" id="MCW6507104.1"/>
    </source>
</evidence>
<evidence type="ECO:0000256" key="2">
    <source>
        <dbReference type="ARBA" id="ARBA00022475"/>
    </source>
</evidence>
<dbReference type="GO" id="GO:0022857">
    <property type="term" value="F:transmembrane transporter activity"/>
    <property type="evidence" value="ECO:0007669"/>
    <property type="project" value="InterPro"/>
</dbReference>
<comment type="caution">
    <text evidence="7">The sequence shown here is derived from an EMBL/GenBank/DDBJ whole genome shotgun (WGS) entry which is preliminary data.</text>
</comment>
<keyword evidence="5 6" id="KW-0472">Membrane</keyword>
<dbReference type="EMBL" id="JAMOIM010000002">
    <property type="protein sequence ID" value="MCW6507104.1"/>
    <property type="molecule type" value="Genomic_DNA"/>
</dbReference>
<organism evidence="7 8">
    <name type="scientific">Lichenifustis flavocetrariae</name>
    <dbReference type="NCBI Taxonomy" id="2949735"/>
    <lineage>
        <taxon>Bacteria</taxon>
        <taxon>Pseudomonadati</taxon>
        <taxon>Pseudomonadota</taxon>
        <taxon>Alphaproteobacteria</taxon>
        <taxon>Hyphomicrobiales</taxon>
        <taxon>Lichenihabitantaceae</taxon>
        <taxon>Lichenifustis</taxon>
    </lineage>
</organism>
<feature type="transmembrane region" description="Helical" evidence="6">
    <location>
        <begin position="126"/>
        <end position="144"/>
    </location>
</feature>
<dbReference type="AlphaFoldDB" id="A0AA41YS00"/>
<feature type="transmembrane region" description="Helical" evidence="6">
    <location>
        <begin position="303"/>
        <end position="322"/>
    </location>
</feature>
<reference evidence="7" key="1">
    <citation type="submission" date="2022-05" db="EMBL/GenBank/DDBJ databases">
        <authorList>
            <person name="Pankratov T."/>
        </authorList>
    </citation>
    <scope>NUCLEOTIDE SEQUENCE</scope>
    <source>
        <strain evidence="7">BP6-180914</strain>
    </source>
</reference>
<evidence type="ECO:0000256" key="1">
    <source>
        <dbReference type="ARBA" id="ARBA00004651"/>
    </source>
</evidence>
<keyword evidence="2" id="KW-1003">Cell membrane</keyword>
<protein>
    <submittedName>
        <fullName evidence="7">ABC transporter permease</fullName>
    </submittedName>
</protein>